<dbReference type="InterPro" id="IPR012338">
    <property type="entry name" value="Beta-lactam/transpept-like"/>
</dbReference>
<sequence>MANAPRLLLSKTGTTNLAGGNLALVFDAAIGHPIAVVVLGSTETERFTDASMLIAATFARFAGVESL</sequence>
<evidence type="ECO:0000313" key="1">
    <source>
        <dbReference type="EMBL" id="OGG72128.1"/>
    </source>
</evidence>
<dbReference type="Gene3D" id="3.40.710.10">
    <property type="entry name" value="DD-peptidase/beta-lactamase superfamily"/>
    <property type="match status" value="1"/>
</dbReference>
<dbReference type="EMBL" id="MFLS01000023">
    <property type="protein sequence ID" value="OGG72128.1"/>
    <property type="molecule type" value="Genomic_DNA"/>
</dbReference>
<protein>
    <recommendedName>
        <fullName evidence="3">Peptidase S11 D-alanyl-D-alanine carboxypeptidase A N-terminal domain-containing protein</fullName>
    </recommendedName>
</protein>
<reference evidence="1 2" key="1">
    <citation type="journal article" date="2016" name="Nat. Commun.">
        <title>Thousands of microbial genomes shed light on interconnected biogeochemical processes in an aquifer system.</title>
        <authorList>
            <person name="Anantharaman K."/>
            <person name="Brown C.T."/>
            <person name="Hug L.A."/>
            <person name="Sharon I."/>
            <person name="Castelle C.J."/>
            <person name="Probst A.J."/>
            <person name="Thomas B.C."/>
            <person name="Singh A."/>
            <person name="Wilkins M.J."/>
            <person name="Karaoz U."/>
            <person name="Brodie E.L."/>
            <person name="Williams K.H."/>
            <person name="Hubbard S.S."/>
            <person name="Banfield J.F."/>
        </authorList>
    </citation>
    <scope>NUCLEOTIDE SEQUENCE [LARGE SCALE GENOMIC DNA]</scope>
</reference>
<dbReference type="SUPFAM" id="SSF56601">
    <property type="entry name" value="beta-lactamase/transpeptidase-like"/>
    <property type="match status" value="1"/>
</dbReference>
<dbReference type="Proteomes" id="UP000178392">
    <property type="component" value="Unassembled WGS sequence"/>
</dbReference>
<evidence type="ECO:0000313" key="2">
    <source>
        <dbReference type="Proteomes" id="UP000178392"/>
    </source>
</evidence>
<dbReference type="AlphaFoldDB" id="A0A1F6EEP6"/>
<gene>
    <name evidence="1" type="ORF">A3E65_00865</name>
</gene>
<name>A0A1F6EEP6_9BACT</name>
<organism evidence="1 2">
    <name type="scientific">Candidatus Kaiserbacteria bacterium RIFCSPHIGHO2_12_FULL_56_13</name>
    <dbReference type="NCBI Taxonomy" id="1798505"/>
    <lineage>
        <taxon>Bacteria</taxon>
        <taxon>Candidatus Kaiseribacteriota</taxon>
    </lineage>
</organism>
<comment type="caution">
    <text evidence="1">The sequence shown here is derived from an EMBL/GenBank/DDBJ whole genome shotgun (WGS) entry which is preliminary data.</text>
</comment>
<accession>A0A1F6EEP6</accession>
<evidence type="ECO:0008006" key="3">
    <source>
        <dbReference type="Google" id="ProtNLM"/>
    </source>
</evidence>
<proteinExistence type="predicted"/>